<dbReference type="InterPro" id="IPR048494">
    <property type="entry name" value="Dit-like_N"/>
</dbReference>
<proteinExistence type="predicted"/>
<feature type="compositionally biased region" description="Basic and acidic residues" evidence="1">
    <location>
        <begin position="216"/>
        <end position="225"/>
    </location>
</feature>
<evidence type="ECO:0000256" key="1">
    <source>
        <dbReference type="SAM" id="MobiDB-lite"/>
    </source>
</evidence>
<keyword evidence="4" id="KW-1185">Reference proteome</keyword>
<sequence length="252" mass="27759">MTIAVLRNNGDLIWFDAILQFSEKYTGQVSSHPLESGNVISDHTVINNLTMTLQGIISDADFNMTRPTITDSDAENWHISNKQFVNNSPVEDAVVIKYKPGVSSYLPDSIAQFITPASPVVEVPMNNRPMAALGIKDRLTQMQRLAETFSLVDFHGNKIWRVLDNCVITSLDFTEVAEAGEAIFPNMTIEQCRFATTITAKIPKVVNKGRKGTTKKTREEKKGDDPVEEPTAHAGTSGSDLLKGQQKYEGGS</sequence>
<evidence type="ECO:0000259" key="2">
    <source>
        <dbReference type="Pfam" id="PF21821"/>
    </source>
</evidence>
<organism evidence="3 4">
    <name type="scientific">Pseudomonas phage phiK7A1</name>
    <dbReference type="NCBI Taxonomy" id="2759194"/>
    <lineage>
        <taxon>Viruses</taxon>
        <taxon>Duplodnaviria</taxon>
        <taxon>Heunggongvirae</taxon>
        <taxon>Uroviricota</taxon>
        <taxon>Caudoviricetes</taxon>
        <taxon>Vandenendeviridae</taxon>
        <taxon>Gorskivirinae</taxon>
        <taxon>Torinovirus</taxon>
        <taxon>Torinovirus K7A1</taxon>
    </lineage>
</organism>
<protein>
    <recommendedName>
        <fullName evidence="2">Dit-like phage tail protein N-terminal domain-containing protein</fullName>
    </recommendedName>
</protein>
<name>A0A7H0XFS9_9CAUD</name>
<dbReference type="Proteomes" id="UP000516415">
    <property type="component" value="Segment"/>
</dbReference>
<evidence type="ECO:0000313" key="4">
    <source>
        <dbReference type="Proteomes" id="UP000516415"/>
    </source>
</evidence>
<feature type="region of interest" description="Disordered" evidence="1">
    <location>
        <begin position="208"/>
        <end position="252"/>
    </location>
</feature>
<evidence type="ECO:0000313" key="3">
    <source>
        <dbReference type="EMBL" id="QNR53869.1"/>
    </source>
</evidence>
<reference evidence="3 4" key="1">
    <citation type="submission" date="2020-07" db="EMBL/GenBank/DDBJ databases">
        <authorList>
            <person name="Martino G."/>
            <person name="Holtappels D."/>
            <person name="Wagemans J."/>
            <person name="Lavigne R."/>
            <person name="Turina M."/>
            <person name="Ciuffo M."/>
        </authorList>
    </citation>
    <scope>NUCLEOTIDE SEQUENCE [LARGE SCALE GENOMIC DNA]</scope>
</reference>
<feature type="domain" description="Dit-like phage tail protein N-terminal" evidence="2">
    <location>
        <begin position="15"/>
        <end position="203"/>
    </location>
</feature>
<accession>A0A7H0XFS9</accession>
<dbReference type="Pfam" id="PF21821">
    <property type="entry name" value="Dit_like"/>
    <property type="match status" value="1"/>
</dbReference>
<gene>
    <name evidence="3" type="ORF">phiK7A1_081</name>
</gene>
<dbReference type="EMBL" id="MT740307">
    <property type="protein sequence ID" value="QNR53869.1"/>
    <property type="molecule type" value="Genomic_DNA"/>
</dbReference>